<sequence length="74" mass="8895">MVVMEKPEEWNPQEFHDGDWHCQAVMGIEEVRILHNTVTEYLEMKEDIPPINESYLRHIQSKMFGMICQYNLEL</sequence>
<dbReference type="GeneID" id="10328598"/>
<proteinExistence type="predicted"/>
<dbReference type="Proteomes" id="UP000006527">
    <property type="component" value="Segment"/>
</dbReference>
<dbReference type="KEGG" id="vg:10328598"/>
<dbReference type="RefSeq" id="YP_004324082.1">
    <property type="nucleotide sequence ID" value="NC_015287.1"/>
</dbReference>
<keyword evidence="2" id="KW-1185">Reference proteome</keyword>
<evidence type="ECO:0000313" key="1">
    <source>
        <dbReference type="EMBL" id="ADO98095.1"/>
    </source>
</evidence>
<gene>
    <name evidence="1" type="ORF">SSSM7_029</name>
</gene>
<reference evidence="1 2" key="1">
    <citation type="journal article" date="2010" name="Environ. Microbiol.">
        <title>Genomic analysis of oceanic cyanobacterial myoviruses compared with T4-like myoviruses from diverse hosts and environments.</title>
        <authorList>
            <person name="Sullivan M.B."/>
            <person name="Huang K.H."/>
            <person name="Ignacio-Espinoza J.C."/>
            <person name="Berlin A.M."/>
            <person name="Kelly L."/>
            <person name="Weigele P.R."/>
            <person name="DeFrancesco A.S."/>
            <person name="Kern S.E."/>
            <person name="Thompson L.R."/>
            <person name="Young S."/>
            <person name="Yandava C."/>
            <person name="Fu R."/>
            <person name="Krastins B."/>
            <person name="Chase M."/>
            <person name="Sarracino D."/>
            <person name="Osburne M.S."/>
            <person name="Henn M.R."/>
            <person name="Chisholm S.W."/>
        </authorList>
    </citation>
    <scope>NUCLEOTIDE SEQUENCE [LARGE SCALE GENOMIC DNA]</scope>
    <source>
        <strain evidence="1">8109-3</strain>
    </source>
</reference>
<protein>
    <submittedName>
        <fullName evidence="1">Uncharacterized protein</fullName>
    </submittedName>
</protein>
<name>E3SKU7_9CAUD</name>
<accession>E3SKU7</accession>
<evidence type="ECO:0000313" key="2">
    <source>
        <dbReference type="Proteomes" id="UP000006527"/>
    </source>
</evidence>
<organism evidence="1 2">
    <name type="scientific">Synechococcus phage S-SSM7</name>
    <dbReference type="NCBI Taxonomy" id="445686"/>
    <lineage>
        <taxon>Viruses</taxon>
        <taxon>Duplodnaviria</taxon>
        <taxon>Heunggongvirae</taxon>
        <taxon>Uroviricota</taxon>
        <taxon>Caudoviricetes</taxon>
        <taxon>Pantevenvirales</taxon>
        <taxon>Kyanoviridae</taxon>
        <taxon>Lipsvirus</taxon>
        <taxon>Lipsvirus ssm7</taxon>
    </lineage>
</organism>
<dbReference type="EMBL" id="GU071098">
    <property type="protein sequence ID" value="ADO98095.1"/>
    <property type="molecule type" value="Genomic_DNA"/>
</dbReference>